<comment type="caution">
    <text evidence="2">The sequence shown here is derived from an EMBL/GenBank/DDBJ whole genome shotgun (WGS) entry which is preliminary data.</text>
</comment>
<feature type="region of interest" description="Disordered" evidence="1">
    <location>
        <begin position="148"/>
        <end position="251"/>
    </location>
</feature>
<dbReference type="PANTHER" id="PTHR13491">
    <property type="entry name" value="ZCCHC10 PROTEIN"/>
    <property type="match status" value="1"/>
</dbReference>
<gene>
    <name evidence="2" type="ORF">R1flu_026717</name>
</gene>
<evidence type="ECO:0008006" key="4">
    <source>
        <dbReference type="Google" id="ProtNLM"/>
    </source>
</evidence>
<dbReference type="AlphaFoldDB" id="A0ABD1XHC3"/>
<dbReference type="EMBL" id="JBHFFA010000008">
    <property type="protein sequence ID" value="KAL2608144.1"/>
    <property type="molecule type" value="Genomic_DNA"/>
</dbReference>
<accession>A0ABD1XHC3</accession>
<dbReference type="PANTHER" id="PTHR13491:SF0">
    <property type="entry name" value="ZINC FINGER CCHC DOMAIN-CONTAINING PROTEIN 10"/>
    <property type="match status" value="1"/>
</dbReference>
<organism evidence="2 3">
    <name type="scientific">Riccia fluitans</name>
    <dbReference type="NCBI Taxonomy" id="41844"/>
    <lineage>
        <taxon>Eukaryota</taxon>
        <taxon>Viridiplantae</taxon>
        <taxon>Streptophyta</taxon>
        <taxon>Embryophyta</taxon>
        <taxon>Marchantiophyta</taxon>
        <taxon>Marchantiopsida</taxon>
        <taxon>Marchantiidae</taxon>
        <taxon>Marchantiales</taxon>
        <taxon>Ricciaceae</taxon>
        <taxon>Riccia</taxon>
    </lineage>
</organism>
<evidence type="ECO:0000313" key="2">
    <source>
        <dbReference type="EMBL" id="KAL2608144.1"/>
    </source>
</evidence>
<feature type="compositionally biased region" description="Low complexity" evidence="1">
    <location>
        <begin position="175"/>
        <end position="226"/>
    </location>
</feature>
<dbReference type="InterPro" id="IPR039715">
    <property type="entry name" value="ZCCHC10"/>
</dbReference>
<protein>
    <recommendedName>
        <fullName evidence="4">Zinc finger CCHC domain-containing protein 10</fullName>
    </recommendedName>
</protein>
<sequence>MEENVNTVGAADRIKTAALNAAKGLSRAQAERAATAAARNVNAYGQKEEGPSRWQERKEAKRQMYLMSTEKAVKLGTRKEDKSCMMSQKCQKCLQIGHWTYDCKNDRTYLSRPSRTQLLKNPQLRPQLSLGETSTSFLRVLSKEIPNTDNTLLQTSMKNTKRRREGPKDSDSDSDGSGSPPDSGTPESEESSSPTATSSGTFSSSTNSTPSRTSSSSQKSTNSTVSINTPPDSEDEEGTHPSSCPRGSMEEYIGLTTEGARKKRKMKLSKAITKVEKALKKRKKKKRRKSKKK</sequence>
<proteinExistence type="predicted"/>
<name>A0ABD1XHC3_9MARC</name>
<dbReference type="Proteomes" id="UP001605036">
    <property type="component" value="Unassembled WGS sequence"/>
</dbReference>
<evidence type="ECO:0000313" key="3">
    <source>
        <dbReference type="Proteomes" id="UP001605036"/>
    </source>
</evidence>
<dbReference type="SUPFAM" id="SSF57756">
    <property type="entry name" value="Retrovirus zinc finger-like domains"/>
    <property type="match status" value="1"/>
</dbReference>
<dbReference type="Pfam" id="PF13917">
    <property type="entry name" value="zf-CCHC_3"/>
    <property type="match status" value="1"/>
</dbReference>
<evidence type="ECO:0000256" key="1">
    <source>
        <dbReference type="SAM" id="MobiDB-lite"/>
    </source>
</evidence>
<feature type="compositionally biased region" description="Polar residues" evidence="1">
    <location>
        <begin position="148"/>
        <end position="158"/>
    </location>
</feature>
<dbReference type="InterPro" id="IPR036875">
    <property type="entry name" value="Znf_CCHC_sf"/>
</dbReference>
<reference evidence="2 3" key="1">
    <citation type="submission" date="2024-09" db="EMBL/GenBank/DDBJ databases">
        <title>Chromosome-scale assembly of Riccia fluitans.</title>
        <authorList>
            <person name="Paukszto L."/>
            <person name="Sawicki J."/>
            <person name="Karawczyk K."/>
            <person name="Piernik-Szablinska J."/>
            <person name="Szczecinska M."/>
            <person name="Mazdziarz M."/>
        </authorList>
    </citation>
    <scope>NUCLEOTIDE SEQUENCE [LARGE SCALE GENOMIC DNA]</scope>
    <source>
        <strain evidence="2">Rf_01</strain>
        <tissue evidence="2">Aerial parts of the thallus</tissue>
    </source>
</reference>
<keyword evidence="3" id="KW-1185">Reference proteome</keyword>